<evidence type="ECO:0000256" key="4">
    <source>
        <dbReference type="ARBA" id="ARBA00026121"/>
    </source>
</evidence>
<dbReference type="AlphaFoldDB" id="A0A381VII1"/>
<dbReference type="PANTHER" id="PTHR43767:SF8">
    <property type="entry name" value="LONG-CHAIN-FATTY-ACID--COA LIGASE"/>
    <property type="match status" value="1"/>
</dbReference>
<evidence type="ECO:0000256" key="6">
    <source>
        <dbReference type="ARBA" id="ARBA00042773"/>
    </source>
</evidence>
<evidence type="ECO:0000256" key="2">
    <source>
        <dbReference type="ARBA" id="ARBA00005005"/>
    </source>
</evidence>
<evidence type="ECO:0000256" key="1">
    <source>
        <dbReference type="ARBA" id="ARBA00004170"/>
    </source>
</evidence>
<dbReference type="InterPro" id="IPR050237">
    <property type="entry name" value="ATP-dep_AMP-bd_enzyme"/>
</dbReference>
<evidence type="ECO:0000256" key="3">
    <source>
        <dbReference type="ARBA" id="ARBA00022598"/>
    </source>
</evidence>
<accession>A0A381VII1</accession>
<feature type="domain" description="AMP-binding enzyme C-terminal" evidence="8">
    <location>
        <begin position="379"/>
        <end position="428"/>
    </location>
</feature>
<name>A0A381VII1_9ZZZZ</name>
<evidence type="ECO:0000256" key="5">
    <source>
        <dbReference type="ARBA" id="ARBA00039545"/>
    </source>
</evidence>
<dbReference type="InterPro" id="IPR000873">
    <property type="entry name" value="AMP-dep_synth/lig_dom"/>
</dbReference>
<dbReference type="Gene3D" id="3.30.300.30">
    <property type="match status" value="1"/>
</dbReference>
<dbReference type="InterPro" id="IPR025110">
    <property type="entry name" value="AMP-bd_C"/>
</dbReference>
<dbReference type="InterPro" id="IPR042099">
    <property type="entry name" value="ANL_N_sf"/>
</dbReference>
<dbReference type="Pfam" id="PF13193">
    <property type="entry name" value="AMP-binding_C"/>
    <property type="match status" value="1"/>
</dbReference>
<dbReference type="GO" id="GO:0004467">
    <property type="term" value="F:long-chain fatty acid-CoA ligase activity"/>
    <property type="evidence" value="ECO:0007669"/>
    <property type="project" value="UniProtKB-EC"/>
</dbReference>
<proteinExistence type="predicted"/>
<evidence type="ECO:0000313" key="9">
    <source>
        <dbReference type="EMBL" id="SVA39273.1"/>
    </source>
</evidence>
<protein>
    <recommendedName>
        <fullName evidence="5">Long-chain-fatty-acid--CoA ligase</fullName>
        <ecNumber evidence="4">6.2.1.3</ecNumber>
    </recommendedName>
    <alternativeName>
        <fullName evidence="6">Long-chain acyl-CoA synthetase</fullName>
    </alternativeName>
</protein>
<dbReference type="PANTHER" id="PTHR43767">
    <property type="entry name" value="LONG-CHAIN-FATTY-ACID--COA LIGASE"/>
    <property type="match status" value="1"/>
</dbReference>
<organism evidence="9">
    <name type="scientific">marine metagenome</name>
    <dbReference type="NCBI Taxonomy" id="408172"/>
    <lineage>
        <taxon>unclassified sequences</taxon>
        <taxon>metagenomes</taxon>
        <taxon>ecological metagenomes</taxon>
    </lineage>
</organism>
<feature type="domain" description="AMP-dependent synthetase/ligase" evidence="7">
    <location>
        <begin position="87"/>
        <end position="295"/>
    </location>
</feature>
<evidence type="ECO:0000259" key="7">
    <source>
        <dbReference type="Pfam" id="PF00501"/>
    </source>
</evidence>
<dbReference type="InterPro" id="IPR045851">
    <property type="entry name" value="AMP-bd_C_sf"/>
</dbReference>
<dbReference type="SUPFAM" id="SSF56801">
    <property type="entry name" value="Acetyl-CoA synthetase-like"/>
    <property type="match status" value="1"/>
</dbReference>
<dbReference type="GO" id="GO:0016020">
    <property type="term" value="C:membrane"/>
    <property type="evidence" value="ECO:0007669"/>
    <property type="project" value="UniProtKB-SubCell"/>
</dbReference>
<evidence type="ECO:0000259" key="8">
    <source>
        <dbReference type="Pfam" id="PF13193"/>
    </source>
</evidence>
<dbReference type="Gene3D" id="3.40.50.12780">
    <property type="entry name" value="N-terminal domain of ligase-like"/>
    <property type="match status" value="1"/>
</dbReference>
<comment type="subcellular location">
    <subcellularLocation>
        <location evidence="1">Membrane</location>
        <topology evidence="1">Peripheral membrane protein</topology>
    </subcellularLocation>
</comment>
<comment type="pathway">
    <text evidence="2">Lipid metabolism; fatty acid beta-oxidation.</text>
</comment>
<keyword evidence="3" id="KW-0436">Ligase</keyword>
<gene>
    <name evidence="9" type="ORF">METZ01_LOCUS92127</name>
</gene>
<dbReference type="EC" id="6.2.1.3" evidence="4"/>
<dbReference type="Pfam" id="PF00501">
    <property type="entry name" value="AMP-binding"/>
    <property type="match status" value="1"/>
</dbReference>
<sequence>MDSYPLIRCQPGDSILGWDDGKHVSVDRFLADTFSLSQHLPNATWILNLCDNRYRFLVGFAAALIKRQTNILPPNKTPKALQSIASQFPETYCLTDTESQENLGLPVLQYPSELKPVSKTLDIPEIAASHVAAIAFTSGSTGTPQPHLKRWDSMVRIARNTGHRLIPGNIKEVSIVATVPPQHMYGLETSIMLPLQHKGALHGGRPFFPIDIRDTLETVPPDRILITTPMHLKACIESSVKFPKISLVISATAPLSRKLAENAERLLDTQIFEIYGCTEAGSLATRQTTKSNAWKLLDEINLTGNNDQCYIEATYLPQPIKLPDIIKNCENGLFELQGRSADLINIGGKRASLRELNYHLNEIKKVEDGAYFVPPQNDHDHKRLIAFVVANELREEDILQALRQYLDPVFLPRPIYFVDHLPRNSSGKLTRESLLETFSQYF</sequence>
<dbReference type="EMBL" id="UINC01008734">
    <property type="protein sequence ID" value="SVA39273.1"/>
    <property type="molecule type" value="Genomic_DNA"/>
</dbReference>
<reference evidence="9" key="1">
    <citation type="submission" date="2018-05" db="EMBL/GenBank/DDBJ databases">
        <authorList>
            <person name="Lanie J.A."/>
            <person name="Ng W.-L."/>
            <person name="Kazmierczak K.M."/>
            <person name="Andrzejewski T.M."/>
            <person name="Davidsen T.M."/>
            <person name="Wayne K.J."/>
            <person name="Tettelin H."/>
            <person name="Glass J.I."/>
            <person name="Rusch D."/>
            <person name="Podicherti R."/>
            <person name="Tsui H.-C.T."/>
            <person name="Winkler M.E."/>
        </authorList>
    </citation>
    <scope>NUCLEOTIDE SEQUENCE</scope>
</reference>